<evidence type="ECO:0000313" key="4">
    <source>
        <dbReference type="Proteomes" id="UP001431783"/>
    </source>
</evidence>
<dbReference type="SUPFAM" id="SSF53474">
    <property type="entry name" value="alpha/beta-Hydrolases"/>
    <property type="match status" value="1"/>
</dbReference>
<dbReference type="InterPro" id="IPR001031">
    <property type="entry name" value="Thioesterase"/>
</dbReference>
<dbReference type="Gene3D" id="3.40.50.1820">
    <property type="entry name" value="alpha/beta hydrolase"/>
    <property type="match status" value="1"/>
</dbReference>
<reference evidence="3 4" key="1">
    <citation type="submission" date="2023-03" db="EMBL/GenBank/DDBJ databases">
        <title>Genome insight into feeding habits of ladybird beetles.</title>
        <authorList>
            <person name="Li H.-S."/>
            <person name="Huang Y.-H."/>
            <person name="Pang H."/>
        </authorList>
    </citation>
    <scope>NUCLEOTIDE SEQUENCE [LARGE SCALE GENOMIC DNA]</scope>
    <source>
        <strain evidence="3">SYSU_2023b</strain>
        <tissue evidence="3">Whole body</tissue>
    </source>
</reference>
<protein>
    <recommendedName>
        <fullName evidence="1">oleoyl-[acyl-carrier-protein] hydrolase</fullName>
        <ecNumber evidence="1">3.1.2.14</ecNumber>
    </recommendedName>
</protein>
<dbReference type="Proteomes" id="UP001431783">
    <property type="component" value="Unassembled WGS sequence"/>
</dbReference>
<accession>A0AAW1UFK3</accession>
<name>A0AAW1UFK3_9CUCU</name>
<gene>
    <name evidence="3" type="ORF">WA026_003750</name>
</gene>
<evidence type="ECO:0000259" key="2">
    <source>
        <dbReference type="Pfam" id="PF00975"/>
    </source>
</evidence>
<dbReference type="EC" id="3.1.2.14" evidence="1"/>
<dbReference type="Pfam" id="PF00975">
    <property type="entry name" value="Thioesterase"/>
    <property type="match status" value="1"/>
</dbReference>
<evidence type="ECO:0000256" key="1">
    <source>
        <dbReference type="ARBA" id="ARBA00012480"/>
    </source>
</evidence>
<sequence>MKQIWPKGPYTIIGVSWGGALSMEIARIFDQQNASIHVYLIDGAPQTLQMSLRHLGENPNDVEMNIISRLFKINDASFIEKLGGIGDWDSKVALALQEYTGKLRDKNNAKKAITGLRNKITDILAYRPSGESLSGEIYLLRPSGCSKHDGCDLLAASKRTLQVHIIDGDHMSIVRNPETALLINQTFSLI</sequence>
<dbReference type="InterPro" id="IPR029058">
    <property type="entry name" value="AB_hydrolase_fold"/>
</dbReference>
<dbReference type="AlphaFoldDB" id="A0AAW1UFK3"/>
<organism evidence="3 4">
    <name type="scientific">Henosepilachna vigintioctopunctata</name>
    <dbReference type="NCBI Taxonomy" id="420089"/>
    <lineage>
        <taxon>Eukaryota</taxon>
        <taxon>Metazoa</taxon>
        <taxon>Ecdysozoa</taxon>
        <taxon>Arthropoda</taxon>
        <taxon>Hexapoda</taxon>
        <taxon>Insecta</taxon>
        <taxon>Pterygota</taxon>
        <taxon>Neoptera</taxon>
        <taxon>Endopterygota</taxon>
        <taxon>Coleoptera</taxon>
        <taxon>Polyphaga</taxon>
        <taxon>Cucujiformia</taxon>
        <taxon>Coccinelloidea</taxon>
        <taxon>Coccinellidae</taxon>
        <taxon>Epilachninae</taxon>
        <taxon>Epilachnini</taxon>
        <taxon>Henosepilachna</taxon>
    </lineage>
</organism>
<comment type="caution">
    <text evidence="3">The sequence shown here is derived from an EMBL/GenBank/DDBJ whole genome shotgun (WGS) entry which is preliminary data.</text>
</comment>
<proteinExistence type="predicted"/>
<dbReference type="GO" id="GO:0016297">
    <property type="term" value="F:fatty acyl-[ACP] hydrolase activity"/>
    <property type="evidence" value="ECO:0007669"/>
    <property type="project" value="UniProtKB-EC"/>
</dbReference>
<feature type="domain" description="Thioesterase" evidence="2">
    <location>
        <begin position="1"/>
        <end position="176"/>
    </location>
</feature>
<keyword evidence="4" id="KW-1185">Reference proteome</keyword>
<dbReference type="EMBL" id="JARQZJ010000061">
    <property type="protein sequence ID" value="KAK9878927.1"/>
    <property type="molecule type" value="Genomic_DNA"/>
</dbReference>
<evidence type="ECO:0000313" key="3">
    <source>
        <dbReference type="EMBL" id="KAK9878927.1"/>
    </source>
</evidence>